<evidence type="ECO:0000256" key="1">
    <source>
        <dbReference type="ARBA" id="ARBA00023015"/>
    </source>
</evidence>
<protein>
    <submittedName>
        <fullName evidence="5">GntR family transcriptional regulator</fullName>
    </submittedName>
</protein>
<feature type="domain" description="HTH gntR-type" evidence="4">
    <location>
        <begin position="9"/>
        <end position="77"/>
    </location>
</feature>
<dbReference type="eggNOG" id="COG1725">
    <property type="taxonomic scope" value="Bacteria"/>
</dbReference>
<dbReference type="GO" id="GO:0003677">
    <property type="term" value="F:DNA binding"/>
    <property type="evidence" value="ECO:0007669"/>
    <property type="project" value="UniProtKB-KW"/>
</dbReference>
<evidence type="ECO:0000256" key="3">
    <source>
        <dbReference type="ARBA" id="ARBA00023163"/>
    </source>
</evidence>
<dbReference type="SUPFAM" id="SSF46785">
    <property type="entry name" value="Winged helix' DNA-binding domain"/>
    <property type="match status" value="1"/>
</dbReference>
<keyword evidence="1" id="KW-0805">Transcription regulation</keyword>
<dbReference type="EMBL" id="JPVQ01000024">
    <property type="protein sequence ID" value="KGR90191.1"/>
    <property type="molecule type" value="Genomic_DNA"/>
</dbReference>
<dbReference type="OrthoDB" id="162505at2"/>
<keyword evidence="6" id="KW-1185">Reference proteome</keyword>
<comment type="caution">
    <text evidence="5">The sequence shown here is derived from an EMBL/GenBank/DDBJ whole genome shotgun (WGS) entry which is preliminary data.</text>
</comment>
<evidence type="ECO:0000259" key="4">
    <source>
        <dbReference type="PROSITE" id="PS50949"/>
    </source>
</evidence>
<dbReference type="PANTHER" id="PTHR38445">
    <property type="entry name" value="HTH-TYPE TRANSCRIPTIONAL REPRESSOR YTRA"/>
    <property type="match status" value="1"/>
</dbReference>
<keyword evidence="2" id="KW-0238">DNA-binding</keyword>
<dbReference type="InterPro" id="IPR000524">
    <property type="entry name" value="Tscrpt_reg_HTH_GntR"/>
</dbReference>
<name>A0A0A3IZQ0_9BACL</name>
<gene>
    <name evidence="5" type="ORF">CD30_13170</name>
</gene>
<dbReference type="RefSeq" id="WP_036177580.1">
    <property type="nucleotide sequence ID" value="NZ_AVCZ01000024.1"/>
</dbReference>
<dbReference type="GO" id="GO:0003700">
    <property type="term" value="F:DNA-binding transcription factor activity"/>
    <property type="evidence" value="ECO:0007669"/>
    <property type="project" value="InterPro"/>
</dbReference>
<evidence type="ECO:0000256" key="2">
    <source>
        <dbReference type="ARBA" id="ARBA00023125"/>
    </source>
</evidence>
<accession>A0A0A3IZQ0</accession>
<dbReference type="AlphaFoldDB" id="A0A0A3IZQ0"/>
<proteinExistence type="predicted"/>
<sequence length="123" mass="14272">MKTVFDDSKPIFQQISEMIANEIVEGELLEGDQIPSTTEISKFYQVNRATVQKGLTALVEAGYVYKQRGVGMFVAKGAKQKLLEKRKEDFYNEYLKPLMEEAKRIEIKKEELLQMIKEDFKDD</sequence>
<dbReference type="PROSITE" id="PS50949">
    <property type="entry name" value="HTH_GNTR"/>
    <property type="match status" value="1"/>
</dbReference>
<dbReference type="InterPro" id="IPR036390">
    <property type="entry name" value="WH_DNA-bd_sf"/>
</dbReference>
<dbReference type="SMART" id="SM00345">
    <property type="entry name" value="HTH_GNTR"/>
    <property type="match status" value="1"/>
</dbReference>
<reference evidence="5 6" key="1">
    <citation type="submission" date="2014-02" db="EMBL/GenBank/DDBJ databases">
        <title>Draft genome sequence of Lysinibacillus massiliensis CCUG 49529.</title>
        <authorList>
            <person name="Zhang F."/>
            <person name="Wang G."/>
            <person name="Zhang L."/>
        </authorList>
    </citation>
    <scope>NUCLEOTIDE SEQUENCE [LARGE SCALE GENOMIC DNA]</scope>
    <source>
        <strain evidence="5 6">CCUG 49529</strain>
    </source>
</reference>
<dbReference type="InterPro" id="IPR036388">
    <property type="entry name" value="WH-like_DNA-bd_sf"/>
</dbReference>
<organism evidence="5 6">
    <name type="scientific">Ureibacillus massiliensis 4400831 = CIP 108448 = CCUG 49529</name>
    <dbReference type="NCBI Taxonomy" id="1211035"/>
    <lineage>
        <taxon>Bacteria</taxon>
        <taxon>Bacillati</taxon>
        <taxon>Bacillota</taxon>
        <taxon>Bacilli</taxon>
        <taxon>Bacillales</taxon>
        <taxon>Caryophanaceae</taxon>
        <taxon>Ureibacillus</taxon>
    </lineage>
</organism>
<dbReference type="PANTHER" id="PTHR38445:SF10">
    <property type="entry name" value="GNTR-FAMILY TRANSCRIPTIONAL REGULATOR"/>
    <property type="match status" value="1"/>
</dbReference>
<dbReference type="CDD" id="cd07377">
    <property type="entry name" value="WHTH_GntR"/>
    <property type="match status" value="1"/>
</dbReference>
<dbReference type="Pfam" id="PF00392">
    <property type="entry name" value="GntR"/>
    <property type="match status" value="1"/>
</dbReference>
<dbReference type="Proteomes" id="UP000030595">
    <property type="component" value="Unassembled WGS sequence"/>
</dbReference>
<keyword evidence="3" id="KW-0804">Transcription</keyword>
<evidence type="ECO:0000313" key="5">
    <source>
        <dbReference type="EMBL" id="KGR90191.1"/>
    </source>
</evidence>
<evidence type="ECO:0000313" key="6">
    <source>
        <dbReference type="Proteomes" id="UP000030595"/>
    </source>
</evidence>
<dbReference type="PRINTS" id="PR00035">
    <property type="entry name" value="HTHGNTR"/>
</dbReference>
<dbReference type="Gene3D" id="1.10.10.10">
    <property type="entry name" value="Winged helix-like DNA-binding domain superfamily/Winged helix DNA-binding domain"/>
    <property type="match status" value="1"/>
</dbReference>